<dbReference type="InterPro" id="IPR001611">
    <property type="entry name" value="Leu-rich_rpt"/>
</dbReference>
<dbReference type="SMART" id="SM00369">
    <property type="entry name" value="LRR_TYP"/>
    <property type="match status" value="8"/>
</dbReference>
<dbReference type="InterPro" id="IPR032675">
    <property type="entry name" value="LRR_dom_sf"/>
</dbReference>
<feature type="domain" description="LRRK2 ANK repeat" evidence="4">
    <location>
        <begin position="610"/>
        <end position="727"/>
    </location>
</feature>
<dbReference type="Ensembl" id="ENSSANT00000022185.1">
    <property type="protein sequence ID" value="ENSSANP00000020816.1"/>
    <property type="gene ID" value="ENSSANG00000010780.1"/>
</dbReference>
<dbReference type="FunFam" id="3.80.10.10:FF:002502">
    <property type="entry name" value="Leucine-rich repeat kinase 2"/>
    <property type="match status" value="1"/>
</dbReference>
<evidence type="ECO:0000313" key="5">
    <source>
        <dbReference type="Ensembl" id="ENSSANP00000020816.1"/>
    </source>
</evidence>
<protein>
    <submittedName>
        <fullName evidence="5">Leucine-rich repeat serine/threonine-protein kinase 2-like</fullName>
    </submittedName>
</protein>
<reference evidence="5" key="2">
    <citation type="submission" date="2025-09" db="UniProtKB">
        <authorList>
            <consortium name="Ensembl"/>
        </authorList>
    </citation>
    <scope>IDENTIFICATION</scope>
</reference>
<dbReference type="InterPro" id="IPR036770">
    <property type="entry name" value="Ankyrin_rpt-contain_sf"/>
</dbReference>
<dbReference type="Pfam" id="PF23745">
    <property type="entry name" value="ANK_LRRK2"/>
    <property type="match status" value="1"/>
</dbReference>
<dbReference type="GO" id="GO:0005737">
    <property type="term" value="C:cytoplasm"/>
    <property type="evidence" value="ECO:0007669"/>
    <property type="project" value="TreeGrafter"/>
</dbReference>
<dbReference type="SUPFAM" id="SSF52047">
    <property type="entry name" value="RNI-like"/>
    <property type="match status" value="1"/>
</dbReference>
<name>A0A671LQZ9_9TELE</name>
<gene>
    <name evidence="5" type="primary">lrrk2</name>
</gene>
<dbReference type="SUPFAM" id="SSF48403">
    <property type="entry name" value="Ankyrin repeat"/>
    <property type="match status" value="1"/>
</dbReference>
<evidence type="ECO:0000256" key="1">
    <source>
        <dbReference type="ARBA" id="ARBA00022614"/>
    </source>
</evidence>
<keyword evidence="2" id="KW-0677">Repeat</keyword>
<dbReference type="AlphaFoldDB" id="A0A671LQZ9"/>
<dbReference type="SMART" id="SM00364">
    <property type="entry name" value="LRR_BAC"/>
    <property type="match status" value="7"/>
</dbReference>
<dbReference type="Pfam" id="PF23744">
    <property type="entry name" value="ARM_LRRK2"/>
    <property type="match status" value="3"/>
</dbReference>
<evidence type="ECO:0000313" key="6">
    <source>
        <dbReference type="Proteomes" id="UP000472260"/>
    </source>
</evidence>
<sequence length="1137" mass="126779">MADKEELGIRLKKLLVRLNLQEGKQMGTMVQIMQDLLLVFFFCPAVELFADQNVHMPLMLSDILFSSQVGWSLLCRLMEICPTTLDSLANPDEYEFTEVHKIMFGVCGSDVIVVQVLDEEEVDVFFLVLEAMRSFHDKEEVQLQGCAALQLLLQTVSDAHLVEFNENKDHEVVLDALRRFMDSENVVLQALRVLIPLAAPASNIEILMSKPIKCYSLLCQAMDMWLDSEAIQEAGCCLLRKFTSGDYYNILVLNGVHKVVVKACVAYPKNATVQTTGLSCLSALAECIVQNEGLDRECNEEDEAKQKVLVKKEATQEEEMLIWREACYTALERHADNAAVQEAACWALNSLLLHYNSFNHVELEGRPPLHSLIMAAMLFHSSSAEVFQAASCTLHTLIQCRMRALLLSHGIHVNIVHLMQKHANSSAVCESACRLLYTLFQGARASLDDGTLMLGQILTALKTHNFIPEVQLEGLRASLVLLSPGRLSVCFLSLFISSEEIQECGLGVLSALADSSGAVDLMCQQGAIDTVLHTLQMFPQEQIHYWGLSLLFHLISKKKLSRMMVPVLASVLVSSVRQHKEDTVMLLKVAQYSYYQFIVKRFVVFDVFFLQGMSCLCLSKMVADSEILYTLLERACEDGDVDMAECFIHLGADINKKTKSDSLIYQVCDRGAPLALLELLVSAGVHEQQLRGALSVCVRRGDDPAITLLLGRLGLDHANNALCLGSFRLRQMKASWLSALLSERKTQSPVTKKNSESMKAWSSCFITWRVMVRWFSHTVNKQVISLDVGLFLLPFQSRFMFYSLVKSVCFCFKCTGQGFMESSTPGAFPLAIDKEPIRLLDLSGNELGSLSCLMGASALKQQIESLLRLDLSGNSLSELPSVLCQHLRGLTRLDLQGNQLQSLPVELLGLPALSTLNVSRNCIGPLLLLDPTVCSPALRQLNLSFNQITVFPFQLGQAMDRLEELSLEGNQISALSLPLRLAELKVLDISKNQVKIISDNFLTECLKLETFIASVNQISSLSHLPSKITTVKLSQNNFTSVPEIIISLPNLRSVDMRNNSISVLPGPALWVSVNLRELMFSHNHISVLDLSGPVYKWARLEKLHLSSNKLTEVRFISYSDSAEHFWSVFVPIIVRKC</sequence>
<organism evidence="5 6">
    <name type="scientific">Sinocyclocheilus anshuiensis</name>
    <dbReference type="NCBI Taxonomy" id="1608454"/>
    <lineage>
        <taxon>Eukaryota</taxon>
        <taxon>Metazoa</taxon>
        <taxon>Chordata</taxon>
        <taxon>Craniata</taxon>
        <taxon>Vertebrata</taxon>
        <taxon>Euteleostomi</taxon>
        <taxon>Actinopterygii</taxon>
        <taxon>Neopterygii</taxon>
        <taxon>Teleostei</taxon>
        <taxon>Ostariophysi</taxon>
        <taxon>Cypriniformes</taxon>
        <taxon>Cyprinidae</taxon>
        <taxon>Cyprininae</taxon>
        <taxon>Sinocyclocheilus</taxon>
    </lineage>
</organism>
<evidence type="ECO:0000256" key="2">
    <source>
        <dbReference type="ARBA" id="ARBA00022737"/>
    </source>
</evidence>
<dbReference type="InterPro" id="IPR056597">
    <property type="entry name" value="ARM_LRRK2"/>
</dbReference>
<dbReference type="PANTHER" id="PTHR48051:SF1">
    <property type="entry name" value="RAS SUPPRESSOR PROTEIN 1"/>
    <property type="match status" value="1"/>
</dbReference>
<feature type="domain" description="LRRK2 ARM repeat" evidence="3">
    <location>
        <begin position="12"/>
        <end position="103"/>
    </location>
</feature>
<dbReference type="InterPro" id="IPR016024">
    <property type="entry name" value="ARM-type_fold"/>
</dbReference>
<keyword evidence="1" id="KW-0433">Leucine-rich repeat</keyword>
<dbReference type="Pfam" id="PF12799">
    <property type="entry name" value="LRR_4"/>
    <property type="match status" value="1"/>
</dbReference>
<evidence type="ECO:0000259" key="3">
    <source>
        <dbReference type="Pfam" id="PF23744"/>
    </source>
</evidence>
<dbReference type="Pfam" id="PF13855">
    <property type="entry name" value="LRR_8"/>
    <property type="match status" value="2"/>
</dbReference>
<keyword evidence="6" id="KW-1185">Reference proteome</keyword>
<dbReference type="InterPro" id="IPR056593">
    <property type="entry name" value="ANK_LRRK2"/>
</dbReference>
<evidence type="ECO:0000259" key="4">
    <source>
        <dbReference type="Pfam" id="PF23745"/>
    </source>
</evidence>
<dbReference type="InterPro" id="IPR050216">
    <property type="entry name" value="LRR_domain-containing"/>
</dbReference>
<dbReference type="Proteomes" id="UP000472260">
    <property type="component" value="Unassembled WGS sequence"/>
</dbReference>
<accession>A0A671LQZ9</accession>
<dbReference type="PROSITE" id="PS51450">
    <property type="entry name" value="LRR"/>
    <property type="match status" value="2"/>
</dbReference>
<dbReference type="PANTHER" id="PTHR48051">
    <property type="match status" value="1"/>
</dbReference>
<dbReference type="InterPro" id="IPR011989">
    <property type="entry name" value="ARM-like"/>
</dbReference>
<feature type="domain" description="LRRK2 ARM repeat" evidence="3">
    <location>
        <begin position="109"/>
        <end position="486"/>
    </location>
</feature>
<dbReference type="SUPFAM" id="SSF48371">
    <property type="entry name" value="ARM repeat"/>
    <property type="match status" value="1"/>
</dbReference>
<reference evidence="5" key="1">
    <citation type="submission" date="2025-08" db="UniProtKB">
        <authorList>
            <consortium name="Ensembl"/>
        </authorList>
    </citation>
    <scope>IDENTIFICATION</scope>
</reference>
<dbReference type="Gene3D" id="1.25.10.10">
    <property type="entry name" value="Leucine-rich Repeat Variant"/>
    <property type="match status" value="2"/>
</dbReference>
<feature type="domain" description="LRRK2 ARM repeat" evidence="3">
    <location>
        <begin position="492"/>
        <end position="588"/>
    </location>
</feature>
<dbReference type="InterPro" id="IPR003591">
    <property type="entry name" value="Leu-rich_rpt_typical-subtyp"/>
</dbReference>
<proteinExistence type="predicted"/>
<dbReference type="InterPro" id="IPR025875">
    <property type="entry name" value="Leu-rich_rpt_4"/>
</dbReference>
<dbReference type="Gene3D" id="3.80.10.10">
    <property type="entry name" value="Ribonuclease Inhibitor"/>
    <property type="match status" value="2"/>
</dbReference>